<evidence type="ECO:0000259" key="1">
    <source>
        <dbReference type="PROSITE" id="PS50994"/>
    </source>
</evidence>
<dbReference type="Proteomes" id="UP000257109">
    <property type="component" value="Unassembled WGS sequence"/>
</dbReference>
<evidence type="ECO:0000313" key="3">
    <source>
        <dbReference type="Proteomes" id="UP000257109"/>
    </source>
</evidence>
<evidence type="ECO:0000313" key="2">
    <source>
        <dbReference type="EMBL" id="RDX68894.1"/>
    </source>
</evidence>
<reference evidence="2" key="1">
    <citation type="submission" date="2018-05" db="EMBL/GenBank/DDBJ databases">
        <title>Draft genome of Mucuna pruriens seed.</title>
        <authorList>
            <person name="Nnadi N.E."/>
            <person name="Vos R."/>
            <person name="Hasami M.H."/>
            <person name="Devisetty U.K."/>
            <person name="Aguiy J.C."/>
        </authorList>
    </citation>
    <scope>NUCLEOTIDE SEQUENCE [LARGE SCALE GENOMIC DNA]</scope>
    <source>
        <strain evidence="2">JCA_2017</strain>
    </source>
</reference>
<dbReference type="AlphaFoldDB" id="A0A371ESB1"/>
<gene>
    <name evidence="2" type="ORF">CR513_52063</name>
</gene>
<keyword evidence="3" id="KW-1185">Reference proteome</keyword>
<feature type="non-terminal residue" evidence="2">
    <location>
        <position position="1"/>
    </location>
</feature>
<name>A0A371ESB1_MUCPR</name>
<dbReference type="OrthoDB" id="2016337at2759"/>
<dbReference type="SUPFAM" id="SSF53098">
    <property type="entry name" value="Ribonuclease H-like"/>
    <property type="match status" value="1"/>
</dbReference>
<dbReference type="InterPro" id="IPR041588">
    <property type="entry name" value="Integrase_H2C2"/>
</dbReference>
<comment type="caution">
    <text evidence="2">The sequence shown here is derived from an EMBL/GenBank/DDBJ whole genome shotgun (WGS) entry which is preliminary data.</text>
</comment>
<dbReference type="InterPro" id="IPR012337">
    <property type="entry name" value="RNaseH-like_sf"/>
</dbReference>
<dbReference type="Gene3D" id="1.10.340.70">
    <property type="match status" value="1"/>
</dbReference>
<dbReference type="PROSITE" id="PS50994">
    <property type="entry name" value="INTEGRASE"/>
    <property type="match status" value="1"/>
</dbReference>
<protein>
    <recommendedName>
        <fullName evidence="1">Integrase catalytic domain-containing protein</fullName>
    </recommendedName>
</protein>
<dbReference type="Pfam" id="PF17921">
    <property type="entry name" value="Integrase_H2C2"/>
    <property type="match status" value="1"/>
</dbReference>
<dbReference type="PANTHER" id="PTHR48475">
    <property type="entry name" value="RIBONUCLEASE H"/>
    <property type="match status" value="1"/>
</dbReference>
<sequence>MAHCQQLDQDDVEAGYLEKGAYLLGATKNDKRTLRRLTTNFFLSGAILYKRSVDWMLLRYVDEQEAKGIMEEVHEGTFSTHTNGHALAHKILKAGYYWTKMESDCCQHVKRCVKCHVYVDNIHVAPFDLHNITSLWPFAMWGLDMIVRRSHVLRQCNKKRSGQVHQNGHHLMAHIITNNGTNLNNKMMIELCEQFKIKHHNSTPYCPKMNGVVEAANKNIKKIVVTYKD</sequence>
<dbReference type="InterPro" id="IPR036397">
    <property type="entry name" value="RNaseH_sf"/>
</dbReference>
<dbReference type="InterPro" id="IPR001584">
    <property type="entry name" value="Integrase_cat-core"/>
</dbReference>
<dbReference type="EMBL" id="QJKJ01012341">
    <property type="protein sequence ID" value="RDX68894.1"/>
    <property type="molecule type" value="Genomic_DNA"/>
</dbReference>
<organism evidence="2 3">
    <name type="scientific">Mucuna pruriens</name>
    <name type="common">Velvet bean</name>
    <name type="synonym">Dolichos pruriens</name>
    <dbReference type="NCBI Taxonomy" id="157652"/>
    <lineage>
        <taxon>Eukaryota</taxon>
        <taxon>Viridiplantae</taxon>
        <taxon>Streptophyta</taxon>
        <taxon>Embryophyta</taxon>
        <taxon>Tracheophyta</taxon>
        <taxon>Spermatophyta</taxon>
        <taxon>Magnoliopsida</taxon>
        <taxon>eudicotyledons</taxon>
        <taxon>Gunneridae</taxon>
        <taxon>Pentapetalae</taxon>
        <taxon>rosids</taxon>
        <taxon>fabids</taxon>
        <taxon>Fabales</taxon>
        <taxon>Fabaceae</taxon>
        <taxon>Papilionoideae</taxon>
        <taxon>50 kb inversion clade</taxon>
        <taxon>NPAAA clade</taxon>
        <taxon>indigoferoid/millettioid clade</taxon>
        <taxon>Phaseoleae</taxon>
        <taxon>Mucuna</taxon>
    </lineage>
</organism>
<dbReference type="Gene3D" id="3.30.420.10">
    <property type="entry name" value="Ribonuclease H-like superfamily/Ribonuclease H"/>
    <property type="match status" value="1"/>
</dbReference>
<dbReference type="PANTHER" id="PTHR48475:SF1">
    <property type="entry name" value="RNASE H TYPE-1 DOMAIN-CONTAINING PROTEIN"/>
    <property type="match status" value="1"/>
</dbReference>
<proteinExistence type="predicted"/>
<dbReference type="GO" id="GO:0003676">
    <property type="term" value="F:nucleic acid binding"/>
    <property type="evidence" value="ECO:0007669"/>
    <property type="project" value="InterPro"/>
</dbReference>
<dbReference type="GO" id="GO:0015074">
    <property type="term" value="P:DNA integration"/>
    <property type="evidence" value="ECO:0007669"/>
    <property type="project" value="InterPro"/>
</dbReference>
<feature type="domain" description="Integrase catalytic" evidence="1">
    <location>
        <begin position="175"/>
        <end position="229"/>
    </location>
</feature>
<accession>A0A371ESB1</accession>